<dbReference type="GO" id="GO:0046872">
    <property type="term" value="F:metal ion binding"/>
    <property type="evidence" value="ECO:0007669"/>
    <property type="project" value="UniProtKB-KW"/>
</dbReference>
<keyword evidence="9" id="KW-0479">Metal-binding</keyword>
<proteinExistence type="inferred from homology"/>
<sequence length="2085" mass="237034">MNLDEICTRLTIGPGYNQGEPGTYDQVYDRPELPALDVSVDNDGVKVDIGLIPDSASQMGSSITAGQICIKLSEAYKINHDFTFGALSESTDRKLGEVFPIIHDGSDGMTPDVILTRRDGSIVVLEYTTTRSQNMHGLEIAFRAKLDKYREPILRGLDVMPGARIFYGIIVVGSSNVLTNVPLTQEEAEELMYRFCLANEVFNQARAMDADIELQKTEDELESMARANSFFGLFDPNLSKVSEEFPNAEEEMLLSFLNNPTDLKYVVETMSKVEKSTHEDMISNHYLNGGESTSKRLEKNGHDANDEALLLMNKMHDRSNKKMNIKKSTVKLPDWIVRPEPSSISVEENVCAAGLEKDSPYGELWYSAFLEISLGNVEGVISDPEKELEIAVSDPKGEKESDSSTKIKFHRLRPHLSEQSKLEFALQGVEGKKWRSSAAVQAKERESHQPLSPFVCVDEIEDFLLHNNLMMHCGFSDSEVATKLWTLVEAANKIHESEISSELSNSFKRNFDTTSVQWSLWVSALAQELAAAIKQHCKPGEFIIKKLMNWPIYVIIKPTKSSSHIFYSLAVRKEKIARRLMGGVFTETISSGEWELTEFKSLKVCKLTNLVNLPCTMLNAIAFWREKLGYAPWISKKANSDLREQVAMTFLMSLEDKSRTEEIVTLMRYSQMEGFVSQPLLPKPHKMLKKLEGPLRTKLQVFLFKKHIETIVRVASSPFKLLTSNGKVSWSGTFNPISGRSCSIEIMVNCWYMGYYKNKEETTEQNALGAMYSKIVEIEEEKPLSNDFLGWGDPVVPERHEFSRSLLRVACQSLEKEIENRHGRTWKQSLEERICRDLGSKNLLDLATMKASSNFSKEWEIFEEVRTKTYHRSKLIEKVGELIEKGIMWYLDAAGEAWKAVLEDGCMRICLFKKNQHGGLREIYVMDLKSRLIQFGIETMARCVCELSPHETVANPRLKSSIIENHGLKSAKQLGHNSININSSNDASKWNQGHYTTKLAMVLCWFVPVKFHRFIWSGISMFRRKRMMIDLKFLESISHKAMCSSDDPFRVKMTNAFHGNEEIPWLKKGCTYLETETGMMQGILHFTSSLLHSCVQSFYKSYFMTKLKEGIRGKSIDGVVDVLEGSDDSSIMVSFKATSDQEELCGRFLIARLLLSVKHLNPYFGIYSSEKSTINTLYVVEYNSEFHFHKQLIRPTLRWVAASHQISETEALASRQEDYANLLTQCLEGGASFSLTYIIQLAQCLHHYMLLGMFLHPLFGIFMGLLLEDKDPALGFFILDCPTFAGGAGFRFNLWRQCKFTDLGRKYAFYFNEIQKKSKDDIDYRALDSTSGGTLSHSVMIFWGDRQKYQKLLDKLGLPTDWIEQIDQNPSILYRRPRSKAELVLKLAEKIHSPGVISSLSKGHVVPRVVAAGVYLLSRHCFKFAPSIHGRGATQKASLIKLLVMSSESAMQHSGKLNPNQERMLFPQVQEYERVQAILEEMLVMKGKFIIKEKNIVRSRIELFNEPVDLRCRAEDLVAEIWFGVKRTKLGPRLLTEEWDKLRASFAWLSSSHENTLADGPFNSHVQFRNFIAHVDIKSRTVRLLGAPVSKAAGVSTIHQVLKNNFFPGFMLDDETSLDTHERIESVGLLKHLLFMILNGPYTDEQKQKLIWEAFCSFSLPNTTEVIKKSRTLSLCLIKNFVEKKGGSILGQIESAQSGIIGGFSKPQKVFKKGSSQFGYKGKGVWTGIMEKTNVQILIDGDGTMNWLEEIRISTDAYLFDVIESIKRLCGDLGVNNRVDITHKKQCLIRLKNFNIKPQNREEGCPVRLIEGAFRIREMQSPDEVFLRVRGDILNLSIFLQEGRAMNLISYRSRETDISEVAAEYFWRNKDEFSFGSKEPSCSWICMRSLDSWAWKTASKFIEEDRRTAGIDNTTFAGIVRDCFESSLRRMGLLKTKMEEAVEKVTMPISSQDLIDILQEDVDFSSVLEDHELEREDLAIDALDEEPKLWSAEIEEFGEAVIRFERSGKYYHVKFMDKAAESLNSVLGKDGCRSLLGERKCSVKKKSEISQYLPLLGLKMGDILWVDEQLDTARGLDEDSAVGWG</sequence>
<accession>W5XCH6</accession>
<evidence type="ECO:0000256" key="4">
    <source>
        <dbReference type="ARBA" id="ARBA00004328"/>
    </source>
</evidence>
<reference evidence="22 23" key="1">
    <citation type="journal article" date="2014" name="Emerg. Infect. Dis.">
        <title>Novel phlebovirus with zoonotic potential isolated from ticks, australia.</title>
        <authorList>
            <person name="Wang J."/>
            <person name="Selleck P."/>
            <person name="Yu M."/>
            <person name="Ha W."/>
            <person name="Rootes C."/>
            <person name="Gales R."/>
            <person name="Wise T."/>
            <person name="Crameri S."/>
            <person name="Chen H."/>
            <person name="Broz I."/>
            <person name="Hyatt A."/>
            <person name="Woods R."/>
            <person name="Meehan B."/>
            <person name="McCullough S."/>
            <person name="Wang L.F."/>
        </authorList>
    </citation>
    <scope>NUCLEOTIDE SEQUENCE [LARGE SCALE GENOMIC DNA]</scope>
</reference>
<evidence type="ECO:0000256" key="17">
    <source>
        <dbReference type="ARBA" id="ARBA00030436"/>
    </source>
</evidence>
<keyword evidence="23" id="KW-1185">Reference proteome</keyword>
<evidence type="ECO:0000256" key="6">
    <source>
        <dbReference type="ARBA" id="ARBA00012494"/>
    </source>
</evidence>
<evidence type="ECO:0000256" key="7">
    <source>
        <dbReference type="ARBA" id="ARBA00018602"/>
    </source>
</evidence>
<dbReference type="GO" id="GO:0006351">
    <property type="term" value="P:DNA-templated transcription"/>
    <property type="evidence" value="ECO:0007669"/>
    <property type="project" value="InterPro"/>
</dbReference>
<comment type="similarity">
    <text evidence="19">Belongs to the Bunyavirales RNA polymerase family.</text>
</comment>
<comment type="cofactor">
    <cofactor evidence="2">
        <name>Mg(2+)</name>
        <dbReference type="ChEBI" id="CHEBI:18420"/>
    </cofactor>
</comment>
<dbReference type="GO" id="GO:0039694">
    <property type="term" value="P:viral RNA genome replication"/>
    <property type="evidence" value="ECO:0007669"/>
    <property type="project" value="InterPro"/>
</dbReference>
<keyword evidence="12" id="KW-0460">Magnesium</keyword>
<keyword evidence="10" id="KW-0378">Hydrolase</keyword>
<dbReference type="EC" id="2.7.7.48" evidence="6"/>
<keyword evidence="14" id="KW-1038">Host endoplasmic reticulum</keyword>
<name>W5XCH6_9VIRU</name>
<evidence type="ECO:0000256" key="8">
    <source>
        <dbReference type="ARBA" id="ARBA00022679"/>
    </source>
</evidence>
<dbReference type="GO" id="GO:0016787">
    <property type="term" value="F:hydrolase activity"/>
    <property type="evidence" value="ECO:0007669"/>
    <property type="project" value="UniProtKB-KW"/>
</dbReference>
<dbReference type="GO" id="GO:0003968">
    <property type="term" value="F:RNA-directed RNA polymerase activity"/>
    <property type="evidence" value="ECO:0007669"/>
    <property type="project" value="UniProtKB-EC"/>
</dbReference>
<evidence type="ECO:0000256" key="15">
    <source>
        <dbReference type="ARBA" id="ARBA00023211"/>
    </source>
</evidence>
<evidence type="ECO:0000256" key="14">
    <source>
        <dbReference type="ARBA" id="ARBA00023184"/>
    </source>
</evidence>
<evidence type="ECO:0000256" key="12">
    <source>
        <dbReference type="ARBA" id="ARBA00022842"/>
    </source>
</evidence>
<dbReference type="InterPro" id="IPR007099">
    <property type="entry name" value="RNA-dir_pol_NSvirus"/>
</dbReference>
<dbReference type="InterPro" id="IPR029124">
    <property type="entry name" value="L_protein_N"/>
</dbReference>
<evidence type="ECO:0000256" key="18">
    <source>
        <dbReference type="ARBA" id="ARBA00031012"/>
    </source>
</evidence>
<keyword evidence="8" id="KW-0808">Transferase</keyword>
<comment type="function">
    <text evidence="20">RNA-dependent RNA polymerase, which is responsible for the replication and transcription of the viral RNA genome using antigenomic RNA as an intermediate. During transcription, synthesizes subgenomic RNAs and assures their capping by a cap-snatching mechanism, which involves the endonuclease activity cleaving the host capped pre-mRNAs. These short capped RNAs are then used as primers for viral transcription. The 3'-end of subgenomic mRNAs molecules are not polyadenylated. During replication, the polymerase binds the 5' and 3' vRNA extremities at distinct sites. In turn, significant conformational changes occur in the polymerase and in vRNA to initiate active RNA synthesis. As a consequence of the use of the same enzyme for both transcription and replication, these mechanisms need to be well coordinated.</text>
</comment>
<keyword evidence="11" id="KW-1040">Host Golgi apparatus</keyword>
<protein>
    <recommendedName>
        <fullName evidence="7">RNA-directed RNA polymerase L</fullName>
        <ecNumber evidence="6">2.7.7.48</ecNumber>
    </recommendedName>
    <alternativeName>
        <fullName evidence="16">Large structural protein</fullName>
    </alternativeName>
    <alternativeName>
        <fullName evidence="18">Replicase</fullName>
    </alternativeName>
    <alternativeName>
        <fullName evidence="17">Transcriptase</fullName>
    </alternativeName>
</protein>
<evidence type="ECO:0000256" key="19">
    <source>
        <dbReference type="ARBA" id="ARBA00034123"/>
    </source>
</evidence>
<feature type="domain" description="RdRp catalytic" evidence="21">
    <location>
        <begin position="970"/>
        <end position="1173"/>
    </location>
</feature>
<evidence type="ECO:0000256" key="13">
    <source>
        <dbReference type="ARBA" id="ARBA00022844"/>
    </source>
</evidence>
<dbReference type="InterPro" id="IPR007322">
    <property type="entry name" value="RNA_pol_bunyavir"/>
</dbReference>
<dbReference type="GO" id="GO:0044423">
    <property type="term" value="C:virion component"/>
    <property type="evidence" value="ECO:0007669"/>
    <property type="project" value="UniProtKB-KW"/>
</dbReference>
<dbReference type="GO" id="GO:0044172">
    <property type="term" value="C:host cell endoplasmic reticulum-Golgi intermediate compartment"/>
    <property type="evidence" value="ECO:0007669"/>
    <property type="project" value="UniProtKB-SubCell"/>
</dbReference>
<evidence type="ECO:0000256" key="20">
    <source>
        <dbReference type="ARBA" id="ARBA00046037"/>
    </source>
</evidence>
<evidence type="ECO:0000313" key="23">
    <source>
        <dbReference type="Proteomes" id="UP000130035"/>
    </source>
</evidence>
<dbReference type="Pfam" id="PF12603">
    <property type="entry name" value="L_PA-C-like"/>
    <property type="match status" value="1"/>
</dbReference>
<evidence type="ECO:0000256" key="16">
    <source>
        <dbReference type="ARBA" id="ARBA00030285"/>
    </source>
</evidence>
<dbReference type="EMBL" id="KF848980">
    <property type="protein sequence ID" value="AHI10994.1"/>
    <property type="molecule type" value="Genomic_RNA"/>
</dbReference>
<evidence type="ECO:0000256" key="2">
    <source>
        <dbReference type="ARBA" id="ARBA00001946"/>
    </source>
</evidence>
<evidence type="ECO:0000256" key="11">
    <source>
        <dbReference type="ARBA" id="ARBA00022812"/>
    </source>
</evidence>
<evidence type="ECO:0000313" key="22">
    <source>
        <dbReference type="EMBL" id="AHI10994.1"/>
    </source>
</evidence>
<evidence type="ECO:0000256" key="5">
    <source>
        <dbReference type="ARBA" id="ARBA00004452"/>
    </source>
</evidence>
<comment type="cofactor">
    <cofactor evidence="1">
        <name>Mn(2+)</name>
        <dbReference type="ChEBI" id="CHEBI:29035"/>
    </cofactor>
</comment>
<dbReference type="Pfam" id="PF15518">
    <property type="entry name" value="L_protein_N"/>
    <property type="match status" value="1"/>
</dbReference>
<evidence type="ECO:0000256" key="9">
    <source>
        <dbReference type="ARBA" id="ARBA00022723"/>
    </source>
</evidence>
<organism evidence="22 23">
    <name type="scientific">Albatross Island virus</name>
    <dbReference type="NCBI Taxonomy" id="3118734"/>
    <lineage>
        <taxon>Viruses</taxon>
        <taxon>Riboviria</taxon>
        <taxon>Orthornavirae</taxon>
        <taxon>Negarnaviricota</taxon>
        <taxon>Polyploviricotina</taxon>
        <taxon>Bunyaviricetes</taxon>
        <taxon>Hareavirales</taxon>
        <taxon>Phenuiviridae</taxon>
        <taxon>Bandavirus</taxon>
        <taxon>Bandavirus albatrossense</taxon>
    </lineage>
</organism>
<dbReference type="Proteomes" id="UP000130035">
    <property type="component" value="Genome"/>
</dbReference>
<evidence type="ECO:0000256" key="1">
    <source>
        <dbReference type="ARBA" id="ARBA00001936"/>
    </source>
</evidence>
<evidence type="ECO:0000256" key="10">
    <source>
        <dbReference type="ARBA" id="ARBA00022801"/>
    </source>
</evidence>
<comment type="subcellular location">
    <subcellularLocation>
        <location evidence="3">Host Golgi apparatus</location>
    </subcellularLocation>
    <subcellularLocation>
        <location evidence="5">Host endoplasmic reticulum-Golgi intermediate compartment</location>
    </subcellularLocation>
    <subcellularLocation>
        <location evidence="4">Virion</location>
    </subcellularLocation>
</comment>
<dbReference type="GO" id="GO:0044177">
    <property type="term" value="C:host cell Golgi apparatus"/>
    <property type="evidence" value="ECO:0007669"/>
    <property type="project" value="UniProtKB-SubCell"/>
</dbReference>
<keyword evidence="13" id="KW-0946">Virion</keyword>
<dbReference type="KEGG" id="vg:80549664"/>
<evidence type="ECO:0000259" key="21">
    <source>
        <dbReference type="PROSITE" id="PS50525"/>
    </source>
</evidence>
<dbReference type="InterPro" id="IPR022531">
    <property type="entry name" value="L_PA-C-like"/>
</dbReference>
<evidence type="ECO:0000256" key="3">
    <source>
        <dbReference type="ARBA" id="ARBA00004136"/>
    </source>
</evidence>
<dbReference type="Pfam" id="PF04196">
    <property type="entry name" value="Bunya_RdRp"/>
    <property type="match status" value="1"/>
</dbReference>
<keyword evidence="15" id="KW-0464">Manganese</keyword>
<dbReference type="PROSITE" id="PS50525">
    <property type="entry name" value="RDRP_SSRNA_NEG_SEG"/>
    <property type="match status" value="1"/>
</dbReference>